<feature type="binding site" evidence="15">
    <location>
        <position position="463"/>
    </location>
    <ligand>
        <name>Mg(2+)</name>
        <dbReference type="ChEBI" id="CHEBI:18420"/>
        <note>shared with alpha subunit</note>
    </ligand>
</feature>
<dbReference type="SUPFAM" id="SSF46955">
    <property type="entry name" value="Putative DNA-binding domain"/>
    <property type="match status" value="1"/>
</dbReference>
<keyword evidence="11 16" id="KW-0694">RNA-binding</keyword>
<evidence type="ECO:0000256" key="6">
    <source>
        <dbReference type="ARBA" id="ARBA00022598"/>
    </source>
</evidence>
<comment type="similarity">
    <text evidence="2 15">Belongs to the phenylalanyl-tRNA synthetase beta subunit family. Type 1 subfamily.</text>
</comment>
<feature type="domain" description="B5" evidence="19">
    <location>
        <begin position="400"/>
        <end position="475"/>
    </location>
</feature>
<dbReference type="Gene3D" id="2.40.50.140">
    <property type="entry name" value="Nucleic acid-binding proteins"/>
    <property type="match status" value="1"/>
</dbReference>
<keyword evidence="7 15" id="KW-0479">Metal-binding</keyword>
<keyword evidence="8 15" id="KW-0547">Nucleotide-binding</keyword>
<evidence type="ECO:0000256" key="16">
    <source>
        <dbReference type="PROSITE-ProRule" id="PRU00209"/>
    </source>
</evidence>
<evidence type="ECO:0000256" key="12">
    <source>
        <dbReference type="ARBA" id="ARBA00022917"/>
    </source>
</evidence>
<dbReference type="FunFam" id="3.30.56.10:FF:000002">
    <property type="entry name" value="Phenylalanine--tRNA ligase beta subunit"/>
    <property type="match status" value="1"/>
</dbReference>
<evidence type="ECO:0000256" key="7">
    <source>
        <dbReference type="ARBA" id="ARBA00022723"/>
    </source>
</evidence>
<dbReference type="InterPro" id="IPR005146">
    <property type="entry name" value="B3/B4_tRNA-bd"/>
</dbReference>
<dbReference type="InterPro" id="IPR041616">
    <property type="entry name" value="PheRS_beta_core"/>
</dbReference>
<evidence type="ECO:0000256" key="13">
    <source>
        <dbReference type="ARBA" id="ARBA00023146"/>
    </source>
</evidence>
<dbReference type="PROSITE" id="PS50886">
    <property type="entry name" value="TRBD"/>
    <property type="match status" value="1"/>
</dbReference>
<dbReference type="PROSITE" id="PS51447">
    <property type="entry name" value="FDX_ACB"/>
    <property type="match status" value="1"/>
</dbReference>
<evidence type="ECO:0000259" key="18">
    <source>
        <dbReference type="PROSITE" id="PS51447"/>
    </source>
</evidence>
<dbReference type="Pfam" id="PF03484">
    <property type="entry name" value="B5"/>
    <property type="match status" value="1"/>
</dbReference>
<comment type="caution">
    <text evidence="20">The sequence shown here is derived from an EMBL/GenBank/DDBJ whole genome shotgun (WGS) entry which is preliminary data.</text>
</comment>
<dbReference type="FunFam" id="3.50.40.10:FF:000001">
    <property type="entry name" value="Phenylalanine--tRNA ligase beta subunit"/>
    <property type="match status" value="1"/>
</dbReference>
<dbReference type="FunFam" id="3.30.70.380:FF:000001">
    <property type="entry name" value="Phenylalanine--tRNA ligase beta subunit"/>
    <property type="match status" value="1"/>
</dbReference>
<feature type="domain" description="FDX-ACB" evidence="18">
    <location>
        <begin position="697"/>
        <end position="790"/>
    </location>
</feature>
<dbReference type="SUPFAM" id="SSF50249">
    <property type="entry name" value="Nucleic acid-binding proteins"/>
    <property type="match status" value="1"/>
</dbReference>
<evidence type="ECO:0000256" key="4">
    <source>
        <dbReference type="ARBA" id="ARBA00022490"/>
    </source>
</evidence>
<comment type="subunit">
    <text evidence="3 15">Tetramer of two alpha and two beta subunits.</text>
</comment>
<dbReference type="GO" id="GO:0009328">
    <property type="term" value="C:phenylalanine-tRNA ligase complex"/>
    <property type="evidence" value="ECO:0007669"/>
    <property type="project" value="TreeGrafter"/>
</dbReference>
<dbReference type="InterPro" id="IPR045864">
    <property type="entry name" value="aa-tRNA-synth_II/BPL/LPL"/>
</dbReference>
<dbReference type="Gene3D" id="3.30.56.10">
    <property type="match status" value="2"/>
</dbReference>
<dbReference type="AlphaFoldDB" id="A0AAW9R3V5"/>
<evidence type="ECO:0000256" key="3">
    <source>
        <dbReference type="ARBA" id="ARBA00011209"/>
    </source>
</evidence>
<dbReference type="InterPro" id="IPR012340">
    <property type="entry name" value="NA-bd_OB-fold"/>
</dbReference>
<keyword evidence="12 15" id="KW-0648">Protein biosynthesis</keyword>
<evidence type="ECO:0000256" key="11">
    <source>
        <dbReference type="ARBA" id="ARBA00022884"/>
    </source>
</evidence>
<keyword evidence="10 15" id="KW-0460">Magnesium</keyword>
<dbReference type="InterPro" id="IPR005121">
    <property type="entry name" value="Fdx_antiC-bd"/>
</dbReference>
<gene>
    <name evidence="15 20" type="primary">pheT</name>
    <name evidence="20" type="ORF">WB794_04650</name>
</gene>
<dbReference type="SMART" id="SM00874">
    <property type="entry name" value="B5"/>
    <property type="match status" value="1"/>
</dbReference>
<evidence type="ECO:0000256" key="9">
    <source>
        <dbReference type="ARBA" id="ARBA00022840"/>
    </source>
</evidence>
<comment type="cofactor">
    <cofactor evidence="15">
        <name>Mg(2+)</name>
        <dbReference type="ChEBI" id="CHEBI:18420"/>
    </cofactor>
    <text evidence="15">Binds 2 magnesium ions per tetramer.</text>
</comment>
<dbReference type="Pfam" id="PF17759">
    <property type="entry name" value="tRNA_synthFbeta"/>
    <property type="match status" value="1"/>
</dbReference>
<keyword evidence="21" id="KW-1185">Reference proteome</keyword>
<dbReference type="InterPro" id="IPR036690">
    <property type="entry name" value="Fdx_antiC-bd_sf"/>
</dbReference>
<evidence type="ECO:0000256" key="5">
    <source>
        <dbReference type="ARBA" id="ARBA00022555"/>
    </source>
</evidence>
<dbReference type="PROSITE" id="PS51483">
    <property type="entry name" value="B5"/>
    <property type="match status" value="1"/>
</dbReference>
<keyword evidence="9 15" id="KW-0067">ATP-binding</keyword>
<dbReference type="GO" id="GO:0000287">
    <property type="term" value="F:magnesium ion binding"/>
    <property type="evidence" value="ECO:0007669"/>
    <property type="project" value="UniProtKB-UniRule"/>
</dbReference>
<dbReference type="Pfam" id="PF01588">
    <property type="entry name" value="tRNA_bind"/>
    <property type="match status" value="1"/>
</dbReference>
<dbReference type="FunFam" id="2.40.50.140:FF:000045">
    <property type="entry name" value="Phenylalanine--tRNA ligase beta subunit"/>
    <property type="match status" value="1"/>
</dbReference>
<keyword evidence="13 15" id="KW-0030">Aminoacyl-tRNA synthetase</keyword>
<dbReference type="InterPro" id="IPR005147">
    <property type="entry name" value="tRNA_synthase_B5-dom"/>
</dbReference>
<dbReference type="Pfam" id="PF03147">
    <property type="entry name" value="FDX-ACB"/>
    <property type="match status" value="1"/>
</dbReference>
<dbReference type="InterPro" id="IPR002547">
    <property type="entry name" value="tRNA-bd_dom"/>
</dbReference>
<keyword evidence="6 15" id="KW-0436">Ligase</keyword>
<evidence type="ECO:0000256" key="10">
    <source>
        <dbReference type="ARBA" id="ARBA00022842"/>
    </source>
</evidence>
<evidence type="ECO:0000256" key="8">
    <source>
        <dbReference type="ARBA" id="ARBA00022741"/>
    </source>
</evidence>
<accession>A0AAW9R3V5</accession>
<organism evidence="20 21">
    <name type="scientific">Denitratimonas tolerans</name>
    <dbReference type="NCBI Taxonomy" id="1338420"/>
    <lineage>
        <taxon>Bacteria</taxon>
        <taxon>Pseudomonadati</taxon>
        <taxon>Pseudomonadota</taxon>
        <taxon>Gammaproteobacteria</taxon>
        <taxon>Lysobacterales</taxon>
        <taxon>Lysobacteraceae</taxon>
        <taxon>Denitratimonas</taxon>
    </lineage>
</organism>
<dbReference type="InterPro" id="IPR045060">
    <property type="entry name" value="Phe-tRNA-ligase_IIc_bsu"/>
</dbReference>
<evidence type="ECO:0000256" key="15">
    <source>
        <dbReference type="HAMAP-Rule" id="MF_00283"/>
    </source>
</evidence>
<dbReference type="SMART" id="SM00873">
    <property type="entry name" value="B3_4"/>
    <property type="match status" value="1"/>
</dbReference>
<dbReference type="RefSeq" id="WP_337334686.1">
    <property type="nucleotide sequence ID" value="NZ_JBBDHC010000005.1"/>
</dbReference>
<feature type="binding site" evidence="15">
    <location>
        <position position="453"/>
    </location>
    <ligand>
        <name>Mg(2+)</name>
        <dbReference type="ChEBI" id="CHEBI:18420"/>
        <note>shared with alpha subunit</note>
    </ligand>
</feature>
<dbReference type="FunFam" id="3.30.930.10:FF:000022">
    <property type="entry name" value="Phenylalanine--tRNA ligase beta subunit"/>
    <property type="match status" value="1"/>
</dbReference>
<feature type="binding site" evidence="15">
    <location>
        <position position="462"/>
    </location>
    <ligand>
        <name>Mg(2+)</name>
        <dbReference type="ChEBI" id="CHEBI:18420"/>
        <note>shared with alpha subunit</note>
    </ligand>
</feature>
<feature type="domain" description="TRNA-binding" evidence="17">
    <location>
        <begin position="39"/>
        <end position="147"/>
    </location>
</feature>
<protein>
    <recommendedName>
        <fullName evidence="15">Phenylalanine--tRNA ligase beta subunit</fullName>
        <ecNumber evidence="15">6.1.1.20</ecNumber>
    </recommendedName>
    <alternativeName>
        <fullName evidence="15">Phenylalanyl-tRNA synthetase beta subunit</fullName>
        <shortName evidence="15">PheRS</shortName>
    </alternativeName>
</protein>
<dbReference type="EMBL" id="JBBDHC010000005">
    <property type="protein sequence ID" value="MEJ1248966.1"/>
    <property type="molecule type" value="Genomic_DNA"/>
</dbReference>
<dbReference type="PANTHER" id="PTHR10947">
    <property type="entry name" value="PHENYLALANYL-TRNA SYNTHETASE BETA CHAIN AND LEUCINE-RICH REPEAT-CONTAINING PROTEIN 47"/>
    <property type="match status" value="1"/>
</dbReference>
<dbReference type="Pfam" id="PF03483">
    <property type="entry name" value="B3_4"/>
    <property type="match status" value="1"/>
</dbReference>
<keyword evidence="5 16" id="KW-0820">tRNA-binding</keyword>
<dbReference type="EC" id="6.1.1.20" evidence="15"/>
<dbReference type="GO" id="GO:0000049">
    <property type="term" value="F:tRNA binding"/>
    <property type="evidence" value="ECO:0007669"/>
    <property type="project" value="UniProtKB-UniRule"/>
</dbReference>
<dbReference type="Gene3D" id="3.30.930.10">
    <property type="entry name" value="Bira Bifunctional Protein, Domain 2"/>
    <property type="match status" value="1"/>
</dbReference>
<dbReference type="GO" id="GO:0006432">
    <property type="term" value="P:phenylalanyl-tRNA aminoacylation"/>
    <property type="evidence" value="ECO:0007669"/>
    <property type="project" value="UniProtKB-UniRule"/>
</dbReference>
<dbReference type="InterPro" id="IPR020825">
    <property type="entry name" value="Phe-tRNA_synthase-like_B3/B4"/>
</dbReference>
<dbReference type="InterPro" id="IPR004532">
    <property type="entry name" value="Phe-tRNA-ligase_IIc_bsu_bact"/>
</dbReference>
<dbReference type="InterPro" id="IPR009061">
    <property type="entry name" value="DNA-bd_dom_put_sf"/>
</dbReference>
<feature type="binding site" evidence="15">
    <location>
        <position position="459"/>
    </location>
    <ligand>
        <name>Mg(2+)</name>
        <dbReference type="ChEBI" id="CHEBI:18420"/>
        <note>shared with alpha subunit</note>
    </ligand>
</feature>
<keyword evidence="4 15" id="KW-0963">Cytoplasm</keyword>
<dbReference type="NCBIfam" id="TIGR00472">
    <property type="entry name" value="pheT_bact"/>
    <property type="match status" value="1"/>
</dbReference>
<dbReference type="SUPFAM" id="SSF55681">
    <property type="entry name" value="Class II aaRS and biotin synthetases"/>
    <property type="match status" value="1"/>
</dbReference>
<dbReference type="SMART" id="SM00896">
    <property type="entry name" value="FDX-ACB"/>
    <property type="match status" value="1"/>
</dbReference>
<dbReference type="Gene3D" id="3.50.40.10">
    <property type="entry name" value="Phenylalanyl-trna Synthetase, Chain B, domain 3"/>
    <property type="match status" value="1"/>
</dbReference>
<evidence type="ECO:0000259" key="17">
    <source>
        <dbReference type="PROSITE" id="PS50886"/>
    </source>
</evidence>
<name>A0AAW9R3V5_9GAMM</name>
<dbReference type="InterPro" id="IPR033714">
    <property type="entry name" value="tRNA_bind_bactPheRS"/>
</dbReference>
<dbReference type="SUPFAM" id="SSF54991">
    <property type="entry name" value="Anticodon-binding domain of PheRS"/>
    <property type="match status" value="1"/>
</dbReference>
<evidence type="ECO:0000259" key="19">
    <source>
        <dbReference type="PROSITE" id="PS51483"/>
    </source>
</evidence>
<evidence type="ECO:0000256" key="1">
    <source>
        <dbReference type="ARBA" id="ARBA00004496"/>
    </source>
</evidence>
<dbReference type="GO" id="GO:0004826">
    <property type="term" value="F:phenylalanine-tRNA ligase activity"/>
    <property type="evidence" value="ECO:0007669"/>
    <property type="project" value="UniProtKB-UniRule"/>
</dbReference>
<dbReference type="NCBIfam" id="NF045760">
    <property type="entry name" value="YtpR"/>
    <property type="match status" value="1"/>
</dbReference>
<dbReference type="HAMAP" id="MF_00283">
    <property type="entry name" value="Phe_tRNA_synth_beta1"/>
    <property type="match status" value="1"/>
</dbReference>
<dbReference type="CDD" id="cd02796">
    <property type="entry name" value="tRNA_bind_bactPheRS"/>
    <property type="match status" value="1"/>
</dbReference>
<dbReference type="PANTHER" id="PTHR10947:SF0">
    <property type="entry name" value="PHENYLALANINE--TRNA LIGASE BETA SUBUNIT"/>
    <property type="match status" value="1"/>
</dbReference>
<evidence type="ECO:0000313" key="20">
    <source>
        <dbReference type="EMBL" id="MEJ1248966.1"/>
    </source>
</evidence>
<dbReference type="CDD" id="cd00769">
    <property type="entry name" value="PheRS_beta_core"/>
    <property type="match status" value="1"/>
</dbReference>
<comment type="subcellular location">
    <subcellularLocation>
        <location evidence="1 15">Cytoplasm</location>
    </subcellularLocation>
</comment>
<dbReference type="Gene3D" id="3.30.70.380">
    <property type="entry name" value="Ferrodoxin-fold anticodon-binding domain"/>
    <property type="match status" value="1"/>
</dbReference>
<evidence type="ECO:0000313" key="21">
    <source>
        <dbReference type="Proteomes" id="UP001364472"/>
    </source>
</evidence>
<dbReference type="GO" id="GO:0005524">
    <property type="term" value="F:ATP binding"/>
    <property type="evidence" value="ECO:0007669"/>
    <property type="project" value="UniProtKB-UniRule"/>
</dbReference>
<sequence>MKFPESWLREHVSVEADRDTLAATLTAIGLEVEGVEPIGALLPGVVVAQILSCEKHPEADRLNLCQVSTGAQTVQIVCGAPNARAGLKAPLATVGAELPGGLVIKAAKLRGVESFGMLCSAKELGVDADASGLLELPEDAPVGTPIAEFLSLPDASFELKLTPNRADCFSVRGVAYDVAAALGGAVNEFEVEAVPAGVEDRREIVLDAPADCPRYCGRIVRGVDPTAPTPFWMAERLRRAGLRPISALVDVTNYVMLELGQPMHAFDQSLLKGSVHVRRAAQGERLTLLDEREVKLDPGFLVIADESAPLAVAGVMGGRDSRVTDDTRDVFLESAFFAPEAIIGRARTLGLHTDSSQRFERGVDPELARRALERATALVLQIAGGTPGPVVEASDGQRLAAHTPVRLRRARLERVLGMAVPDAEVERILRALGMGVSADAEGWLVAPPSRRFDIAIEEDLIEEVVRIHGYDRVPLHAPTGQIQLAPLPEAQVPLAAFSAQLAARGYFEAINYAFLDVAVLRAWSLDAGAEALANPLSSELGVMRTALLPGLVEALRHNLARQQSRIRLFETGRVFLRDADGPREALHLAAVACGPARAEQWGEAAREVDFFDLRGDFESVLALVGDAGRVEFLSADVPWLHPGRSARIVRDGRLLGHLGHLHPALLHALDIGQEVLVMELDQAVLTQRAVPAARELSRFPAVRRDLAVVVAQAMPWAAIEASLRTALGAQLRAVMPFDVYQGKGMETGFKSVAMGLIFQDDSRTLAEQDIEKAVAAALDGLARDCGATLRGA</sequence>
<reference evidence="20 21" key="1">
    <citation type="journal article" date="2016" name="Antonie Van Leeuwenhoek">
        <title>Denitratimonas tolerans gen. nov., sp. nov., a denitrifying bacterium isolated from a bioreactor for tannery wastewater treatment.</title>
        <authorList>
            <person name="Han S.I."/>
            <person name="Kim J.O."/>
            <person name="Lee Y.R."/>
            <person name="Ekpeghere K.I."/>
            <person name="Koh S.C."/>
            <person name="Whang K.S."/>
        </authorList>
    </citation>
    <scope>NUCLEOTIDE SEQUENCE [LARGE SCALE GENOMIC DNA]</scope>
    <source>
        <strain evidence="20 21">KACC 17565</strain>
    </source>
</reference>
<evidence type="ECO:0000256" key="2">
    <source>
        <dbReference type="ARBA" id="ARBA00008653"/>
    </source>
</evidence>
<dbReference type="Proteomes" id="UP001364472">
    <property type="component" value="Unassembled WGS sequence"/>
</dbReference>
<proteinExistence type="inferred from homology"/>
<dbReference type="SUPFAM" id="SSF56037">
    <property type="entry name" value="PheT/TilS domain"/>
    <property type="match status" value="1"/>
</dbReference>
<evidence type="ECO:0000256" key="14">
    <source>
        <dbReference type="ARBA" id="ARBA00049255"/>
    </source>
</evidence>
<comment type="catalytic activity">
    <reaction evidence="14 15">
        <text>tRNA(Phe) + L-phenylalanine + ATP = L-phenylalanyl-tRNA(Phe) + AMP + diphosphate + H(+)</text>
        <dbReference type="Rhea" id="RHEA:19413"/>
        <dbReference type="Rhea" id="RHEA-COMP:9668"/>
        <dbReference type="Rhea" id="RHEA-COMP:9699"/>
        <dbReference type="ChEBI" id="CHEBI:15378"/>
        <dbReference type="ChEBI" id="CHEBI:30616"/>
        <dbReference type="ChEBI" id="CHEBI:33019"/>
        <dbReference type="ChEBI" id="CHEBI:58095"/>
        <dbReference type="ChEBI" id="CHEBI:78442"/>
        <dbReference type="ChEBI" id="CHEBI:78531"/>
        <dbReference type="ChEBI" id="CHEBI:456215"/>
        <dbReference type="EC" id="6.1.1.20"/>
    </reaction>
</comment>